<keyword evidence="4" id="KW-1185">Reference proteome</keyword>
<evidence type="ECO:0000259" key="2">
    <source>
        <dbReference type="Pfam" id="PF13231"/>
    </source>
</evidence>
<keyword evidence="1" id="KW-0812">Transmembrane</keyword>
<protein>
    <submittedName>
        <fullName evidence="3">Glycosyltransferase family 39 protein</fullName>
        <ecNumber evidence="3">2.4.-.-</ecNumber>
    </submittedName>
</protein>
<evidence type="ECO:0000256" key="1">
    <source>
        <dbReference type="SAM" id="Phobius"/>
    </source>
</evidence>
<feature type="transmembrane region" description="Helical" evidence="1">
    <location>
        <begin position="93"/>
        <end position="115"/>
    </location>
</feature>
<organism evidence="3 4">
    <name type="scientific">Acidiphilium acidophilum</name>
    <name type="common">Thiobacillus acidophilus</name>
    <dbReference type="NCBI Taxonomy" id="76588"/>
    <lineage>
        <taxon>Bacteria</taxon>
        <taxon>Pseudomonadati</taxon>
        <taxon>Pseudomonadota</taxon>
        <taxon>Alphaproteobacteria</taxon>
        <taxon>Acetobacterales</taxon>
        <taxon>Acidocellaceae</taxon>
        <taxon>Acidiphilium</taxon>
    </lineage>
</organism>
<feature type="transmembrane region" description="Helical" evidence="1">
    <location>
        <begin position="212"/>
        <end position="233"/>
    </location>
</feature>
<comment type="caution">
    <text evidence="3">The sequence shown here is derived from an EMBL/GenBank/DDBJ whole genome shotgun (WGS) entry which is preliminary data.</text>
</comment>
<dbReference type="AlphaFoldDB" id="A0AAW9DNK1"/>
<dbReference type="Pfam" id="PF13231">
    <property type="entry name" value="PMT_2"/>
    <property type="match status" value="1"/>
</dbReference>
<keyword evidence="1" id="KW-1133">Transmembrane helix</keyword>
<name>A0AAW9DNK1_ACIAO</name>
<feature type="transmembrane region" description="Helical" evidence="1">
    <location>
        <begin position="173"/>
        <end position="192"/>
    </location>
</feature>
<evidence type="ECO:0000313" key="4">
    <source>
        <dbReference type="Proteomes" id="UP001279553"/>
    </source>
</evidence>
<accession>A0AAW9DNK1</accession>
<feature type="domain" description="Glycosyltransferase RgtA/B/C/D-like" evidence="2">
    <location>
        <begin position="78"/>
        <end position="230"/>
    </location>
</feature>
<evidence type="ECO:0000313" key="3">
    <source>
        <dbReference type="EMBL" id="MDX5930580.1"/>
    </source>
</evidence>
<sequence>MRRAAPAPFLILAALVLIAIAWMRGGEYDEFYSVFLIAGHPRPDWPHHPETVAALRAFYHGHASFGAIAHALRTGDVHPPLYFWLLALWRDGLGIGLFHLRLLSVVVTLAALGVLIRLARTIGAPPLATALITLLCYGFAYTGIVARDFALAQLLSLIGMLALIEADRRARPLPALLGGIALGAACFSNYLASFTTIAGLLWMLAVNRARPALWIASAFGAALFIPAGAWFFLAQQGTRPSQFHPFALLPAIVGGGENPRINGAGRLERQ</sequence>
<dbReference type="EMBL" id="JAWXYB010000018">
    <property type="protein sequence ID" value="MDX5930580.1"/>
    <property type="molecule type" value="Genomic_DNA"/>
</dbReference>
<gene>
    <name evidence="3" type="ORF">SIL87_07370</name>
</gene>
<keyword evidence="3" id="KW-0808">Transferase</keyword>
<feature type="transmembrane region" description="Helical" evidence="1">
    <location>
        <begin position="127"/>
        <end position="144"/>
    </location>
</feature>
<dbReference type="RefSeq" id="WP_319613515.1">
    <property type="nucleotide sequence ID" value="NZ_JAWXYB010000018.1"/>
</dbReference>
<proteinExistence type="predicted"/>
<dbReference type="GO" id="GO:0016757">
    <property type="term" value="F:glycosyltransferase activity"/>
    <property type="evidence" value="ECO:0007669"/>
    <property type="project" value="UniProtKB-KW"/>
</dbReference>
<dbReference type="InterPro" id="IPR038731">
    <property type="entry name" value="RgtA/B/C-like"/>
</dbReference>
<keyword evidence="1" id="KW-0472">Membrane</keyword>
<reference evidence="3 4" key="1">
    <citation type="submission" date="2023-11" db="EMBL/GenBank/DDBJ databases">
        <title>MicrobeMod: A computational toolkit for identifying prokaryotic methylation and restriction-modification with nanopore sequencing.</title>
        <authorList>
            <person name="Crits-Christoph A."/>
            <person name="Kang S.C."/>
            <person name="Lee H."/>
            <person name="Ostrov N."/>
        </authorList>
    </citation>
    <scope>NUCLEOTIDE SEQUENCE [LARGE SCALE GENOMIC DNA]</scope>
    <source>
        <strain evidence="3 4">DSMZ 700</strain>
    </source>
</reference>
<dbReference type="Proteomes" id="UP001279553">
    <property type="component" value="Unassembled WGS sequence"/>
</dbReference>
<dbReference type="EC" id="2.4.-.-" evidence="3"/>
<keyword evidence="3" id="KW-0328">Glycosyltransferase</keyword>
<feature type="transmembrane region" description="Helical" evidence="1">
    <location>
        <begin position="150"/>
        <end position="166"/>
    </location>
</feature>